<proteinExistence type="predicted"/>
<dbReference type="AlphaFoldDB" id="A0A1H6W068"/>
<dbReference type="Gene3D" id="2.60.120.10">
    <property type="entry name" value="Jelly Rolls"/>
    <property type="match status" value="1"/>
</dbReference>
<feature type="domain" description="Cyclic nucleotide-binding" evidence="1">
    <location>
        <begin position="28"/>
        <end position="129"/>
    </location>
</feature>
<dbReference type="RefSeq" id="WP_092170758.1">
    <property type="nucleotide sequence ID" value="NZ_FNZH01000002.1"/>
</dbReference>
<evidence type="ECO:0000313" key="2">
    <source>
        <dbReference type="EMBL" id="SEJ06220.1"/>
    </source>
</evidence>
<gene>
    <name evidence="2" type="ORF">SAMN05192553_102195</name>
</gene>
<protein>
    <submittedName>
        <fullName evidence="2">cAMP-binding domain of CRP or a regulatory subunit of cAMP-dependent protein kinases</fullName>
    </submittedName>
</protein>
<dbReference type="OrthoDB" id="1044733at2"/>
<accession>A0A1H6W068</accession>
<dbReference type="GO" id="GO:0016301">
    <property type="term" value="F:kinase activity"/>
    <property type="evidence" value="ECO:0007669"/>
    <property type="project" value="UniProtKB-KW"/>
</dbReference>
<dbReference type="PROSITE" id="PS50042">
    <property type="entry name" value="CNMP_BINDING_3"/>
    <property type="match status" value="1"/>
</dbReference>
<dbReference type="SUPFAM" id="SSF51206">
    <property type="entry name" value="cAMP-binding domain-like"/>
    <property type="match status" value="1"/>
</dbReference>
<dbReference type="InterPro" id="IPR000595">
    <property type="entry name" value="cNMP-bd_dom"/>
</dbReference>
<sequence>MATHLHPSPGANGKAPQFLVADFYKSPGLSAAALKRIAGVHAYQEFKKGTLLLQEGQRADAYYCLDAGMIRSFATNPSGNAITTGFTCPGQIAIEVASLFLGLPTEENMQALTDCRVWKISLEAFQVLFNEIPAFATWGRDWMTQALLTHKLRALRMITETAPERYLRLQEEQPEILKVAPLKYIASYLGITDSSLSRIRKEIRG</sequence>
<evidence type="ECO:0000259" key="1">
    <source>
        <dbReference type="PROSITE" id="PS50042"/>
    </source>
</evidence>
<reference evidence="3" key="1">
    <citation type="submission" date="2016-10" db="EMBL/GenBank/DDBJ databases">
        <authorList>
            <person name="Varghese N."/>
            <person name="Submissions S."/>
        </authorList>
    </citation>
    <scope>NUCLEOTIDE SEQUENCE [LARGE SCALE GENOMIC DNA]</scope>
    <source>
        <strain evidence="3">IBRC-M 10761</strain>
    </source>
</reference>
<organism evidence="2 3">
    <name type="scientific">Cyclobacterium xiamenense</name>
    <dbReference type="NCBI Taxonomy" id="1297121"/>
    <lineage>
        <taxon>Bacteria</taxon>
        <taxon>Pseudomonadati</taxon>
        <taxon>Bacteroidota</taxon>
        <taxon>Cytophagia</taxon>
        <taxon>Cytophagales</taxon>
        <taxon>Cyclobacteriaceae</taxon>
        <taxon>Cyclobacterium</taxon>
    </lineage>
</organism>
<dbReference type="SMART" id="SM00100">
    <property type="entry name" value="cNMP"/>
    <property type="match status" value="1"/>
</dbReference>
<dbReference type="InterPro" id="IPR014710">
    <property type="entry name" value="RmlC-like_jellyroll"/>
</dbReference>
<dbReference type="InterPro" id="IPR018490">
    <property type="entry name" value="cNMP-bd_dom_sf"/>
</dbReference>
<keyword evidence="2" id="KW-0808">Transferase</keyword>
<dbReference type="CDD" id="cd00038">
    <property type="entry name" value="CAP_ED"/>
    <property type="match status" value="1"/>
</dbReference>
<dbReference type="EMBL" id="FNZH01000002">
    <property type="protein sequence ID" value="SEJ06220.1"/>
    <property type="molecule type" value="Genomic_DNA"/>
</dbReference>
<name>A0A1H6W068_9BACT</name>
<dbReference type="Proteomes" id="UP000199403">
    <property type="component" value="Unassembled WGS sequence"/>
</dbReference>
<evidence type="ECO:0000313" key="3">
    <source>
        <dbReference type="Proteomes" id="UP000199403"/>
    </source>
</evidence>
<dbReference type="Pfam" id="PF00027">
    <property type="entry name" value="cNMP_binding"/>
    <property type="match status" value="1"/>
</dbReference>
<keyword evidence="2" id="KW-0418">Kinase</keyword>
<keyword evidence="3" id="KW-1185">Reference proteome</keyword>
<dbReference type="STRING" id="1416801.SAMN05192553_102195"/>